<feature type="active site" description="Proton acceptor" evidence="5">
    <location>
        <position position="92"/>
    </location>
</feature>
<dbReference type="SUPFAM" id="SSF51713">
    <property type="entry name" value="tRNA-guanine transglycosylase"/>
    <property type="match status" value="1"/>
</dbReference>
<dbReference type="HAMAP" id="MF_00168">
    <property type="entry name" value="Q_tRNA_Tgt"/>
    <property type="match status" value="1"/>
</dbReference>
<dbReference type="GO" id="GO:0008479">
    <property type="term" value="F:tRNA-guanosine(34) queuine transglycosylase activity"/>
    <property type="evidence" value="ECO:0007669"/>
    <property type="project" value="UniProtKB-UniRule"/>
</dbReference>
<dbReference type="PANTHER" id="PTHR46499:SF1">
    <property type="entry name" value="QUEUINE TRNA-RIBOSYLTRANSFERASE"/>
    <property type="match status" value="1"/>
</dbReference>
<evidence type="ECO:0000256" key="2">
    <source>
        <dbReference type="ARBA" id="ARBA00022679"/>
    </source>
</evidence>
<accession>A0A6J4T972</accession>
<dbReference type="InterPro" id="IPR004803">
    <property type="entry name" value="TGT"/>
</dbReference>
<comment type="pathway">
    <text evidence="5">tRNA modification; tRNA-queuosine biosynthesis.</text>
</comment>
<dbReference type="InterPro" id="IPR050076">
    <property type="entry name" value="ArchSynthase1/Queuine_TRR"/>
</dbReference>
<feature type="domain" description="tRNA-guanine(15) transglycosylase-like" evidence="6">
    <location>
        <begin position="14"/>
        <end position="395"/>
    </location>
</feature>
<proteinExistence type="inferred from homology"/>
<feature type="binding site" evidence="5">
    <location>
        <position position="246"/>
    </location>
    <ligand>
        <name>substrate</name>
    </ligand>
</feature>
<dbReference type="UniPathway" id="UPA00392"/>
<comment type="similarity">
    <text evidence="5">Belongs to the queuine tRNA-ribosyltransferase family.</text>
</comment>
<evidence type="ECO:0000256" key="4">
    <source>
        <dbReference type="ARBA" id="ARBA00022785"/>
    </source>
</evidence>
<feature type="active site" description="Nucleophile" evidence="5">
    <location>
        <position position="295"/>
    </location>
</feature>
<comment type="catalytic activity">
    <reaction evidence="5">
        <text>7-aminomethyl-7-carbaguanine + guanosine(34) in tRNA = 7-aminomethyl-7-carbaguanosine(34) in tRNA + guanine</text>
        <dbReference type="Rhea" id="RHEA:24104"/>
        <dbReference type="Rhea" id="RHEA-COMP:10341"/>
        <dbReference type="Rhea" id="RHEA-COMP:10342"/>
        <dbReference type="ChEBI" id="CHEBI:16235"/>
        <dbReference type="ChEBI" id="CHEBI:58703"/>
        <dbReference type="ChEBI" id="CHEBI:74269"/>
        <dbReference type="ChEBI" id="CHEBI:82833"/>
        <dbReference type="EC" id="2.4.2.29"/>
    </reaction>
</comment>
<reference evidence="7" key="1">
    <citation type="submission" date="2020-02" db="EMBL/GenBank/DDBJ databases">
        <authorList>
            <person name="Meier V. D."/>
        </authorList>
    </citation>
    <scope>NUCLEOTIDE SEQUENCE</scope>
    <source>
        <strain evidence="7">AVDCRST_MAG69</strain>
    </source>
</reference>
<evidence type="ECO:0000256" key="5">
    <source>
        <dbReference type="HAMAP-Rule" id="MF_00168"/>
    </source>
</evidence>
<keyword evidence="1 5" id="KW-0328">Glycosyltransferase</keyword>
<dbReference type="EC" id="2.4.2.29" evidence="5"/>
<feature type="binding site" evidence="5">
    <location>
        <position position="369"/>
    </location>
    <ligand>
        <name>Zn(2+)</name>
        <dbReference type="ChEBI" id="CHEBI:29105"/>
    </ligand>
</feature>
<feature type="region of interest" description="RNA binding" evidence="5">
    <location>
        <begin position="276"/>
        <end position="282"/>
    </location>
</feature>
<protein>
    <recommendedName>
        <fullName evidence="5">Queuine tRNA-ribosyltransferase</fullName>
        <ecNumber evidence="5">2.4.2.29</ecNumber>
    </recommendedName>
    <alternativeName>
        <fullName evidence="5">Guanine insertion enzyme</fullName>
    </alternativeName>
    <alternativeName>
        <fullName evidence="5">tRNA-guanine transglycosylase</fullName>
    </alternativeName>
</protein>
<comment type="function">
    <text evidence="5">Catalyzes the base-exchange of a guanine (G) residue with the queuine precursor 7-aminomethyl-7-deazaguanine (PreQ1) at position 34 (anticodon wobble position) in tRNAs with GU(N) anticodons (tRNA-Asp, -Asn, -His and -Tyr). Catalysis occurs through a double-displacement mechanism. The nucleophile active site attacks the C1' of nucleotide 34 to detach the guanine base from the RNA, forming a covalent enzyme-RNA intermediate. The proton acceptor active site deprotonates the incoming PreQ1, allowing a nucleophilic attack on the C1' of the ribose to form the product. After dissociation, two additional enzymatic reactions on the tRNA convert PreQ1 to queuine (Q), resulting in the hypermodified nucleoside queuosine (7-(((4,5-cis-dihydroxy-2-cyclopenten-1-yl)amino)methyl)-7-deazaguanosine).</text>
</comment>
<evidence type="ECO:0000256" key="1">
    <source>
        <dbReference type="ARBA" id="ARBA00022676"/>
    </source>
</evidence>
<dbReference type="InterPro" id="IPR002616">
    <property type="entry name" value="tRNA_ribo_trans-like"/>
</dbReference>
<dbReference type="Pfam" id="PF01702">
    <property type="entry name" value="TGT"/>
    <property type="match status" value="1"/>
</dbReference>
<evidence type="ECO:0000259" key="6">
    <source>
        <dbReference type="Pfam" id="PF01702"/>
    </source>
</evidence>
<comment type="subunit">
    <text evidence="5">Homodimer. Within each dimer, one monomer is responsible for RNA recognition and catalysis, while the other monomer binds to the replacement base PreQ1.</text>
</comment>
<evidence type="ECO:0000313" key="7">
    <source>
        <dbReference type="EMBL" id="CAA9517328.1"/>
    </source>
</evidence>
<organism evidence="7">
    <name type="scientific">uncultured Solirubrobacteraceae bacterium</name>
    <dbReference type="NCBI Taxonomy" id="1162706"/>
    <lineage>
        <taxon>Bacteria</taxon>
        <taxon>Bacillati</taxon>
        <taxon>Actinomycetota</taxon>
        <taxon>Thermoleophilia</taxon>
        <taxon>Solirubrobacterales</taxon>
        <taxon>Solirubrobacteraceae</taxon>
        <taxon>environmental samples</taxon>
    </lineage>
</organism>
<dbReference type="GO" id="GO:0005829">
    <property type="term" value="C:cytosol"/>
    <property type="evidence" value="ECO:0007669"/>
    <property type="project" value="TreeGrafter"/>
</dbReference>
<name>A0A6J4T972_9ACTN</name>
<feature type="binding site" evidence="5">
    <location>
        <begin position="92"/>
        <end position="96"/>
    </location>
    <ligand>
        <name>substrate</name>
    </ligand>
</feature>
<feature type="binding site" evidence="5">
    <location>
        <position position="342"/>
    </location>
    <ligand>
        <name>Zn(2+)</name>
        <dbReference type="ChEBI" id="CHEBI:29105"/>
    </ligand>
</feature>
<feature type="binding site" evidence="5">
    <location>
        <position position="339"/>
    </location>
    <ligand>
        <name>Zn(2+)</name>
        <dbReference type="ChEBI" id="CHEBI:29105"/>
    </ligand>
</feature>
<feature type="binding site" evidence="5">
    <location>
        <position position="174"/>
    </location>
    <ligand>
        <name>substrate</name>
    </ligand>
</feature>
<keyword evidence="4 5" id="KW-0671">Queuosine biosynthesis</keyword>
<dbReference type="GO" id="GO:0046872">
    <property type="term" value="F:metal ion binding"/>
    <property type="evidence" value="ECO:0007669"/>
    <property type="project" value="UniProtKB-KW"/>
</dbReference>
<dbReference type="NCBIfam" id="TIGR00449">
    <property type="entry name" value="tgt_general"/>
    <property type="match status" value="1"/>
</dbReference>
<dbReference type="AlphaFoldDB" id="A0A6J4T972"/>
<dbReference type="NCBIfam" id="TIGR00430">
    <property type="entry name" value="Q_tRNA_tgt"/>
    <property type="match status" value="1"/>
</dbReference>
<evidence type="ECO:0000256" key="3">
    <source>
        <dbReference type="ARBA" id="ARBA00022694"/>
    </source>
</evidence>
<dbReference type="EMBL" id="CADCVP010000314">
    <property type="protein sequence ID" value="CAA9517328.1"/>
    <property type="molecule type" value="Genomic_DNA"/>
</dbReference>
<dbReference type="GO" id="GO:0008616">
    <property type="term" value="P:tRNA queuosine(34) biosynthetic process"/>
    <property type="evidence" value="ECO:0007669"/>
    <property type="project" value="UniProtKB-UniRule"/>
</dbReference>
<keyword evidence="2 5" id="KW-0808">Transferase</keyword>
<keyword evidence="5" id="KW-0479">Metal-binding</keyword>
<keyword evidence="5" id="KW-0862">Zinc</keyword>
<feature type="region of interest" description="RNA binding; important for wobble base 34 recognition" evidence="5">
    <location>
        <begin position="300"/>
        <end position="304"/>
    </location>
</feature>
<gene>
    <name evidence="5" type="primary">tgt</name>
    <name evidence="7" type="ORF">AVDCRST_MAG69-2847</name>
</gene>
<dbReference type="InterPro" id="IPR036511">
    <property type="entry name" value="TGT-like_sf"/>
</dbReference>
<sequence>MPSFDIHHRDPGSAARTGTLRLQHGEVRTPAFVPLATKGVVKTLEVSEAGDLGFDMVLGNTFHLFLSPGHELVRDMGGLHRFMRWDGPVITDSGGFQVFSMGHGTVADEIKGRSGKSSERPGEDQAPRAGAILSIAEEGVAFRSYLDGSKRFMAPETSMEVQAALGSDIALVFDECMPFHVSRDYTARSTERTHRWLDRCLAWHADNSPAWQGVYGIVQGGVHEDLRRESAQAVAARDSFGIAIGGSLGQDKPEMYQVVDWAVQELPEERPRHLLGIGDVDDLLRGVELGIDTFDCAMPTRIGRHGMAVVPDPERRWRVDLYKSRWKAADEPLLDGCPCPACAHGYSRAYLHYLLHARETTVQRLLTVHNLTYLHALMAALRDAIAAGRLADAVAAARAGAAPWAM</sequence>
<feature type="binding site" evidence="5">
    <location>
        <position position="219"/>
    </location>
    <ligand>
        <name>substrate</name>
    </ligand>
</feature>
<feature type="binding site" evidence="5">
    <location>
        <position position="337"/>
    </location>
    <ligand>
        <name>Zn(2+)</name>
        <dbReference type="ChEBI" id="CHEBI:29105"/>
    </ligand>
</feature>
<comment type="cofactor">
    <cofactor evidence="5">
        <name>Zn(2+)</name>
        <dbReference type="ChEBI" id="CHEBI:29105"/>
    </cofactor>
    <text evidence="5">Binds 1 zinc ion per subunit.</text>
</comment>
<dbReference type="PANTHER" id="PTHR46499">
    <property type="entry name" value="QUEUINE TRNA-RIBOSYLTRANSFERASE"/>
    <property type="match status" value="1"/>
</dbReference>
<dbReference type="Gene3D" id="3.20.20.105">
    <property type="entry name" value="Queuine tRNA-ribosyltransferase-like"/>
    <property type="match status" value="1"/>
</dbReference>
<keyword evidence="3 5" id="KW-0819">tRNA processing</keyword>